<protein>
    <submittedName>
        <fullName evidence="6">ABC transporter substrate-binding protein</fullName>
    </submittedName>
</protein>
<dbReference type="Gene3D" id="3.40.190.10">
    <property type="entry name" value="Periplasmic binding protein-like II"/>
    <property type="match status" value="1"/>
</dbReference>
<proteinExistence type="inferred from homology"/>
<sequence length="435" mass="47012">MTFNGLTRRSILAGGAAMAAGGSDLLGFAKAWAQASPFKPEAGAKLSLLRWKRFVAAEDDAFVATLDAFTKATGVTVTVSNESYEDVQPKASVAANTGQGPDIIWGLHSLAHLFPAKLVDMSDLCDYLGKKYGGWVPLAEAYGKSGGKWICIPIGTSGAMINYRKSSVEKAGFKEFPADTAGFLELCKALKANGTPAGFPFGHASGDANSFVHWLLWSHGGYLVDKNDKVIINSPETVKALEYAKALYDTFIPGTVSWNDASNNKAFLAGELHLTANGISIYVAAKNDKKDFADDIHHGYYPVGPVGKPQELHLCYPAMIFNYTKFPNASKALLAFMLEKEQYSKWLSGAQGYLTHLLNAYDSDPVWTDDPKRTVFRESSKRSLPASGIGKIGEAAASALADFLVVDMFANYVTGREDIKGAIASTERLAKRIYR</sequence>
<comment type="caution">
    <text evidence="6">The sequence shown here is derived from an EMBL/GenBank/DDBJ whole genome shotgun (WGS) entry which is preliminary data.</text>
</comment>
<evidence type="ECO:0000256" key="5">
    <source>
        <dbReference type="ARBA" id="ARBA00022764"/>
    </source>
</evidence>
<keyword evidence="5" id="KW-0574">Periplasm</keyword>
<dbReference type="Proteomes" id="UP000192872">
    <property type="component" value="Unassembled WGS sequence"/>
</dbReference>
<name>A0A1W9HRR9_9HYPH</name>
<gene>
    <name evidence="6" type="ORF">A4S15_00720</name>
</gene>
<dbReference type="RefSeq" id="WP_376800158.1">
    <property type="nucleotide sequence ID" value="NZ_DBNB01000028.1"/>
</dbReference>
<dbReference type="InterPro" id="IPR006059">
    <property type="entry name" value="SBP"/>
</dbReference>
<dbReference type="InterPro" id="IPR050490">
    <property type="entry name" value="Bact_solute-bd_prot1"/>
</dbReference>
<evidence type="ECO:0000256" key="2">
    <source>
        <dbReference type="ARBA" id="ARBA00008520"/>
    </source>
</evidence>
<evidence type="ECO:0000313" key="7">
    <source>
        <dbReference type="Proteomes" id="UP000192872"/>
    </source>
</evidence>
<evidence type="ECO:0000256" key="3">
    <source>
        <dbReference type="ARBA" id="ARBA00022448"/>
    </source>
</evidence>
<comment type="subcellular location">
    <subcellularLocation>
        <location evidence="1">Periplasm</location>
    </subcellularLocation>
</comment>
<dbReference type="STRING" id="1827387.A4S15_00720"/>
<evidence type="ECO:0000256" key="4">
    <source>
        <dbReference type="ARBA" id="ARBA00022729"/>
    </source>
</evidence>
<comment type="similarity">
    <text evidence="2">Belongs to the bacterial solute-binding protein 1 family.</text>
</comment>
<keyword evidence="3" id="KW-0813">Transport</keyword>
<dbReference type="EMBL" id="LWDL01000026">
    <property type="protein sequence ID" value="OQW50160.1"/>
    <property type="molecule type" value="Genomic_DNA"/>
</dbReference>
<reference evidence="6 7" key="1">
    <citation type="journal article" date="2017" name="Water Res.">
        <title>Comammox in drinking water systems.</title>
        <authorList>
            <person name="Wang Y."/>
            <person name="Ma L."/>
            <person name="Mao Y."/>
            <person name="Jiang X."/>
            <person name="Xia Y."/>
            <person name="Yu K."/>
            <person name="Li B."/>
            <person name="Zhang T."/>
        </authorList>
    </citation>
    <scope>NUCLEOTIDE SEQUENCE [LARGE SCALE GENOMIC DNA]</scope>
    <source>
        <strain evidence="6">SG_bin8</strain>
    </source>
</reference>
<evidence type="ECO:0000313" key="6">
    <source>
        <dbReference type="EMBL" id="OQW50160.1"/>
    </source>
</evidence>
<dbReference type="PANTHER" id="PTHR43649:SF34">
    <property type="entry name" value="ABC TRANSPORTER PERIPLASMIC-BINDING PROTEIN YCJN-RELATED"/>
    <property type="match status" value="1"/>
</dbReference>
<evidence type="ECO:0000256" key="1">
    <source>
        <dbReference type="ARBA" id="ARBA00004418"/>
    </source>
</evidence>
<organism evidence="6 7">
    <name type="scientific">Candidatus Raskinella chloraquaticus</name>
    <dbReference type="NCBI Taxonomy" id="1951219"/>
    <lineage>
        <taxon>Bacteria</taxon>
        <taxon>Pseudomonadati</taxon>
        <taxon>Pseudomonadota</taxon>
        <taxon>Alphaproteobacteria</taxon>
        <taxon>Hyphomicrobiales</taxon>
        <taxon>Phreatobacteraceae</taxon>
        <taxon>Candidatus Raskinella</taxon>
    </lineage>
</organism>
<dbReference type="SUPFAM" id="SSF53850">
    <property type="entry name" value="Periplasmic binding protein-like II"/>
    <property type="match status" value="1"/>
</dbReference>
<dbReference type="PANTHER" id="PTHR43649">
    <property type="entry name" value="ARABINOSE-BINDING PROTEIN-RELATED"/>
    <property type="match status" value="1"/>
</dbReference>
<accession>A0A1W9HRR9</accession>
<dbReference type="PROSITE" id="PS51318">
    <property type="entry name" value="TAT"/>
    <property type="match status" value="1"/>
</dbReference>
<dbReference type="Pfam" id="PF13416">
    <property type="entry name" value="SBP_bac_8"/>
    <property type="match status" value="1"/>
</dbReference>
<dbReference type="InterPro" id="IPR006311">
    <property type="entry name" value="TAT_signal"/>
</dbReference>
<dbReference type="AlphaFoldDB" id="A0A1W9HRR9"/>
<dbReference type="GO" id="GO:0042597">
    <property type="term" value="C:periplasmic space"/>
    <property type="evidence" value="ECO:0007669"/>
    <property type="project" value="UniProtKB-SubCell"/>
</dbReference>
<keyword evidence="4" id="KW-0732">Signal</keyword>